<organism evidence="1 2">
    <name type="scientific">Paracidovorax wautersii</name>
    <dbReference type="NCBI Taxonomy" id="1177982"/>
    <lineage>
        <taxon>Bacteria</taxon>
        <taxon>Pseudomonadati</taxon>
        <taxon>Pseudomonadota</taxon>
        <taxon>Betaproteobacteria</taxon>
        <taxon>Burkholderiales</taxon>
        <taxon>Comamonadaceae</taxon>
        <taxon>Paracidovorax</taxon>
    </lineage>
</organism>
<dbReference type="EMBL" id="FONX01000030">
    <property type="protein sequence ID" value="SFF32395.1"/>
    <property type="molecule type" value="Genomic_DNA"/>
</dbReference>
<evidence type="ECO:0008006" key="3">
    <source>
        <dbReference type="Google" id="ProtNLM"/>
    </source>
</evidence>
<evidence type="ECO:0000313" key="2">
    <source>
        <dbReference type="Proteomes" id="UP000199119"/>
    </source>
</evidence>
<reference evidence="2" key="1">
    <citation type="submission" date="2016-10" db="EMBL/GenBank/DDBJ databases">
        <authorList>
            <person name="Varghese N."/>
            <person name="Submissions S."/>
        </authorList>
    </citation>
    <scope>NUCLEOTIDE SEQUENCE [LARGE SCALE GENOMIC DNA]</scope>
    <source>
        <strain evidence="2">DSM 27981</strain>
    </source>
</reference>
<keyword evidence="2" id="KW-1185">Reference proteome</keyword>
<evidence type="ECO:0000313" key="1">
    <source>
        <dbReference type="EMBL" id="SFF32395.1"/>
    </source>
</evidence>
<protein>
    <recommendedName>
        <fullName evidence="3">Competence protein CoiA-like family protein</fullName>
    </recommendedName>
</protein>
<dbReference type="Proteomes" id="UP000199119">
    <property type="component" value="Unassembled WGS sequence"/>
</dbReference>
<gene>
    <name evidence="1" type="ORF">SAMN04489711_13010</name>
</gene>
<name>A0A1I2HPY4_9BURK</name>
<dbReference type="RefSeq" id="WP_092942559.1">
    <property type="nucleotide sequence ID" value="NZ_FONX01000030.1"/>
</dbReference>
<proteinExistence type="predicted"/>
<dbReference type="AlphaFoldDB" id="A0A1I2HPY4"/>
<accession>A0A1I2HPY4</accession>
<sequence length="726" mass="81906">MSPVNRIAEPAAEAPAPLRVDKPMCWAINKETRRIVHVSDLDRAHTGLKCGCICPACESDLQAVNAGRDGAYFRQANSRGQFFRHQSGQQRDQCLLLVAHLTALQLLYDREEIDVPPPRRRASIHGVSGQIYESEVFGTRTRLLVRAREWVDSQAARLTLDDGRVILLKLESAFAVDEAGVYSGVITVQTNDPAIASWSREEILAKAVLDDGLLCWQRHWDDQALEAQAMHQAEQAAVQALDHLPGSGQEFKRLTVPQQSESVLHATIKRILEEAGGMKVPPYMFEEVVQLPDGKTWREPYGFPFGFLRMVDVRLEQVMGRIVPDVLCRACTPEDDFPLMIEVVVTHPVTQEKLQVIQAQGVACLQIDVSHFHRSGRMTLDGLKWEVLENPGSKRWLFHPGLAERRVDAKWRCEVVLQKMLAEVQRGRALLDRVWDTPPKQLPALLLQLVLENERCLRSGLPSLIDFQTILAALKANGWDANDAPLLQPSGVLSALAAVKDDAKRDTRRVLDVLRSLSETPRVRVHTGLILIAVKVYGVVFSPLERTEYLRIRKAVRDSLQAGELQFGRPTRHDNLIGWIFPELAPALGHHYGTAEYARQRHDAIRKAAEEHRRREMAEFKRRADALDHARQVLAVDAAIAGSREKWQPPLAICRDFEQALQSAEVRGVLRRMRESKIDFKEALATAFLARDAGVPVASWIRERMPADLEQIRELKILLRSAWLIL</sequence>
<dbReference type="OrthoDB" id="8561998at2"/>
<dbReference type="STRING" id="1177982.SAMN04489711_13010"/>